<dbReference type="AlphaFoldDB" id="A0A1I6WJR9"/>
<keyword evidence="11" id="KW-1185">Reference proteome</keyword>
<evidence type="ECO:0000313" key="11">
    <source>
        <dbReference type="Proteomes" id="UP000182827"/>
    </source>
</evidence>
<keyword evidence="7" id="KW-0407">Ion channel</keyword>
<dbReference type="PANTHER" id="PTHR11537:SF254">
    <property type="entry name" value="POTASSIUM VOLTAGE-GATED CHANNEL PROTEIN SHAB"/>
    <property type="match status" value="1"/>
</dbReference>
<evidence type="ECO:0000256" key="1">
    <source>
        <dbReference type="ARBA" id="ARBA00004141"/>
    </source>
</evidence>
<keyword evidence="2" id="KW-0813">Transport</keyword>
<proteinExistence type="predicted"/>
<dbReference type="SUPFAM" id="SSF81324">
    <property type="entry name" value="Voltage-gated potassium channels"/>
    <property type="match status" value="1"/>
</dbReference>
<reference evidence="11" key="1">
    <citation type="submission" date="2016-10" db="EMBL/GenBank/DDBJ databases">
        <authorList>
            <person name="Varghese N."/>
            <person name="Submissions S."/>
        </authorList>
    </citation>
    <scope>NUCLEOTIDE SEQUENCE [LARGE SCALE GENOMIC DNA]</scope>
    <source>
        <strain evidence="11">ANC 5076</strain>
    </source>
</reference>
<dbReference type="EMBL" id="FOZU01000079">
    <property type="protein sequence ID" value="SFT26242.1"/>
    <property type="molecule type" value="Genomic_DNA"/>
</dbReference>
<evidence type="ECO:0000256" key="5">
    <source>
        <dbReference type="ARBA" id="ARBA00023065"/>
    </source>
</evidence>
<name>A0A1I6WJR9_9GAMM</name>
<evidence type="ECO:0000256" key="7">
    <source>
        <dbReference type="ARBA" id="ARBA00023303"/>
    </source>
</evidence>
<comment type="subcellular location">
    <subcellularLocation>
        <location evidence="1">Membrane</location>
        <topology evidence="1">Multi-pass membrane protein</topology>
    </subcellularLocation>
</comment>
<dbReference type="InterPro" id="IPR013099">
    <property type="entry name" value="K_chnl_dom"/>
</dbReference>
<dbReference type="Gene3D" id="1.10.287.70">
    <property type="match status" value="1"/>
</dbReference>
<organism evidence="10 11">
    <name type="scientific">Acinetobacter bohemicus</name>
    <dbReference type="NCBI Taxonomy" id="1435036"/>
    <lineage>
        <taxon>Bacteria</taxon>
        <taxon>Pseudomonadati</taxon>
        <taxon>Pseudomonadota</taxon>
        <taxon>Gammaproteobacteria</taxon>
        <taxon>Moraxellales</taxon>
        <taxon>Moraxellaceae</taxon>
        <taxon>Acinetobacter</taxon>
    </lineage>
</organism>
<keyword evidence="5" id="KW-0406">Ion transport</keyword>
<evidence type="ECO:0000256" key="2">
    <source>
        <dbReference type="ARBA" id="ARBA00022448"/>
    </source>
</evidence>
<evidence type="ECO:0000256" key="4">
    <source>
        <dbReference type="ARBA" id="ARBA00022989"/>
    </source>
</evidence>
<dbReference type="Proteomes" id="UP000182827">
    <property type="component" value="Unassembled WGS sequence"/>
</dbReference>
<dbReference type="Pfam" id="PF07885">
    <property type="entry name" value="Ion_trans_2"/>
    <property type="match status" value="1"/>
</dbReference>
<dbReference type="GO" id="GO:0005249">
    <property type="term" value="F:voltage-gated potassium channel activity"/>
    <property type="evidence" value="ECO:0007669"/>
    <property type="project" value="InterPro"/>
</dbReference>
<keyword evidence="6 8" id="KW-0472">Membrane</keyword>
<dbReference type="GO" id="GO:0008076">
    <property type="term" value="C:voltage-gated potassium channel complex"/>
    <property type="evidence" value="ECO:0007669"/>
    <property type="project" value="InterPro"/>
</dbReference>
<evidence type="ECO:0000313" key="10">
    <source>
        <dbReference type="EMBL" id="SFT26242.1"/>
    </source>
</evidence>
<feature type="transmembrane region" description="Helical" evidence="8">
    <location>
        <begin position="36"/>
        <end position="56"/>
    </location>
</feature>
<protein>
    <submittedName>
        <fullName evidence="10">Ion channel</fullName>
    </submittedName>
</protein>
<evidence type="ECO:0000259" key="9">
    <source>
        <dbReference type="Pfam" id="PF07885"/>
    </source>
</evidence>
<accession>A0A1I6WJR9</accession>
<feature type="transmembrane region" description="Helical" evidence="8">
    <location>
        <begin position="94"/>
        <end position="114"/>
    </location>
</feature>
<feature type="domain" description="Potassium channel" evidence="9">
    <location>
        <begin position="45"/>
        <end position="119"/>
    </location>
</feature>
<evidence type="ECO:0000256" key="6">
    <source>
        <dbReference type="ARBA" id="ARBA00023136"/>
    </source>
</evidence>
<sequence length="357" mass="40594">MSKSIEEQKLIPKLEKPHQKTYLTTPMGRFVERASYLDLFIFGFIIIFSSALYFWLAPNGHSLNKDNIDILDTVYFSVVTFTSLGYGDLSPIGIGRFVAIIVVILGLIFIALLVGKFASERQQTILLLLHTSDCQRRISNFSLEIKEINELLKNKNNLEKDLRVAFNYLEVIAKYLIFNANQARLISFGNESTLAALYKEIFNLQETCVEIHKTESSNLLVSRRSLALVSRCHGMVRQMVVLHKNSTEDKSYTELFIIKLLNFFNVNQDKPVSGSMLSINGTFEKMNSKIQSLEKWSQGKATPIIINDVYNHAPIGPKESWPVNIHKDIAKKLSISNSLVSKSFNILIEQNKLPKNK</sequence>
<evidence type="ECO:0000256" key="8">
    <source>
        <dbReference type="SAM" id="Phobius"/>
    </source>
</evidence>
<dbReference type="PANTHER" id="PTHR11537">
    <property type="entry name" value="VOLTAGE-GATED POTASSIUM CHANNEL"/>
    <property type="match status" value="1"/>
</dbReference>
<evidence type="ECO:0000256" key="3">
    <source>
        <dbReference type="ARBA" id="ARBA00022692"/>
    </source>
</evidence>
<dbReference type="RefSeq" id="WP_074947958.1">
    <property type="nucleotide sequence ID" value="NZ_FOZU01000079.1"/>
</dbReference>
<keyword evidence="3 8" id="KW-0812">Transmembrane</keyword>
<gene>
    <name evidence="10" type="ORF">SAMN05444586_10792</name>
</gene>
<dbReference type="InterPro" id="IPR028325">
    <property type="entry name" value="VG_K_chnl"/>
</dbReference>
<keyword evidence="4 8" id="KW-1133">Transmembrane helix</keyword>
<dbReference type="GO" id="GO:0001508">
    <property type="term" value="P:action potential"/>
    <property type="evidence" value="ECO:0007669"/>
    <property type="project" value="TreeGrafter"/>
</dbReference>